<dbReference type="InterPro" id="IPR050204">
    <property type="entry name" value="AraC_XylS_family_regulators"/>
</dbReference>
<accession>A0A2S9IYR5</accession>
<dbReference type="EMBL" id="PVBR01000001">
    <property type="protein sequence ID" value="PRD45630.1"/>
    <property type="molecule type" value="Genomic_DNA"/>
</dbReference>
<keyword evidence="2" id="KW-0238">DNA-binding</keyword>
<keyword evidence="3" id="KW-0804">Transcription</keyword>
<comment type="caution">
    <text evidence="6">The sequence shown here is derived from an EMBL/GenBank/DDBJ whole genome shotgun (WGS) entry which is preliminary data.</text>
</comment>
<evidence type="ECO:0000313" key="6">
    <source>
        <dbReference type="EMBL" id="PRD45630.1"/>
    </source>
</evidence>
<proteinExistence type="predicted"/>
<dbReference type="Proteomes" id="UP000239434">
    <property type="component" value="Unassembled WGS sequence"/>
</dbReference>
<evidence type="ECO:0000313" key="7">
    <source>
        <dbReference type="Proteomes" id="UP000239434"/>
    </source>
</evidence>
<feature type="region of interest" description="Disordered" evidence="4">
    <location>
        <begin position="306"/>
        <end position="335"/>
    </location>
</feature>
<sequence length="335" mass="36529">MKKLLSESKTLFSTAAYGYHTMNTIILNNRQAFPADDGSTALFPEFPGERLTALNGALIYAVSPPGAAMFRPAAPLATVVLSAVRDLEWSLGAGATPGGRHVFDAPAGMVLVFPAGSESMLRWPVAKESISVTLSPDRLEGLKDLSAELQGAEPFSIACRNVDPKCLQVAHLLRGELQKQTPVNERYVDALMTVVATLLLRSQVEKRGEKKETGGLSYQASRRIEAYLRENFCSKISIAEMAAQVGISPGHFLTSFRESFGQTPHQYLLALRLNEAEKHLRESDIPLSSIAEMIGFSSQSHMTTALKKNKSATPGEIRRRRLFSKPAGHGMQMAK</sequence>
<evidence type="ECO:0000256" key="3">
    <source>
        <dbReference type="ARBA" id="ARBA00023163"/>
    </source>
</evidence>
<reference evidence="6 7" key="1">
    <citation type="submission" date="2018-02" db="EMBL/GenBank/DDBJ databases">
        <title>The draft genome of Phyllobacterium sp. 1N-3.</title>
        <authorList>
            <person name="Liu L."/>
            <person name="Li L."/>
            <person name="Zhang X."/>
            <person name="Wang T."/>
            <person name="Liang L."/>
        </authorList>
    </citation>
    <scope>NUCLEOTIDE SEQUENCE [LARGE SCALE GENOMIC DNA]</scope>
    <source>
        <strain evidence="6 7">1N-3</strain>
    </source>
</reference>
<keyword evidence="7" id="KW-1185">Reference proteome</keyword>
<dbReference type="InterPro" id="IPR009057">
    <property type="entry name" value="Homeodomain-like_sf"/>
</dbReference>
<evidence type="ECO:0000256" key="2">
    <source>
        <dbReference type="ARBA" id="ARBA00023125"/>
    </source>
</evidence>
<evidence type="ECO:0000256" key="1">
    <source>
        <dbReference type="ARBA" id="ARBA00023015"/>
    </source>
</evidence>
<organism evidence="6 7">
    <name type="scientific">Phyllobacterium phragmitis</name>
    <dbReference type="NCBI Taxonomy" id="2670329"/>
    <lineage>
        <taxon>Bacteria</taxon>
        <taxon>Pseudomonadati</taxon>
        <taxon>Pseudomonadota</taxon>
        <taxon>Alphaproteobacteria</taxon>
        <taxon>Hyphomicrobiales</taxon>
        <taxon>Phyllobacteriaceae</taxon>
        <taxon>Phyllobacterium</taxon>
    </lineage>
</organism>
<dbReference type="PROSITE" id="PS01124">
    <property type="entry name" value="HTH_ARAC_FAMILY_2"/>
    <property type="match status" value="1"/>
</dbReference>
<protein>
    <submittedName>
        <fullName evidence="6">AraC family transcriptional regulator</fullName>
    </submittedName>
</protein>
<evidence type="ECO:0000256" key="4">
    <source>
        <dbReference type="SAM" id="MobiDB-lite"/>
    </source>
</evidence>
<dbReference type="SUPFAM" id="SSF46689">
    <property type="entry name" value="Homeodomain-like"/>
    <property type="match status" value="2"/>
</dbReference>
<dbReference type="PANTHER" id="PTHR46796:SF6">
    <property type="entry name" value="ARAC SUBFAMILY"/>
    <property type="match status" value="1"/>
</dbReference>
<dbReference type="AlphaFoldDB" id="A0A2S9IYR5"/>
<dbReference type="Gene3D" id="1.10.10.60">
    <property type="entry name" value="Homeodomain-like"/>
    <property type="match status" value="1"/>
</dbReference>
<feature type="domain" description="HTH araC/xylS-type" evidence="5">
    <location>
        <begin position="222"/>
        <end position="320"/>
    </location>
</feature>
<dbReference type="GO" id="GO:0003700">
    <property type="term" value="F:DNA-binding transcription factor activity"/>
    <property type="evidence" value="ECO:0007669"/>
    <property type="project" value="InterPro"/>
</dbReference>
<evidence type="ECO:0000259" key="5">
    <source>
        <dbReference type="PROSITE" id="PS01124"/>
    </source>
</evidence>
<dbReference type="GO" id="GO:0043565">
    <property type="term" value="F:sequence-specific DNA binding"/>
    <property type="evidence" value="ECO:0007669"/>
    <property type="project" value="InterPro"/>
</dbReference>
<name>A0A2S9IYR5_9HYPH</name>
<dbReference type="Pfam" id="PF12833">
    <property type="entry name" value="HTH_18"/>
    <property type="match status" value="1"/>
</dbReference>
<gene>
    <name evidence="6" type="ORF">C5748_00165</name>
</gene>
<dbReference type="SMART" id="SM00342">
    <property type="entry name" value="HTH_ARAC"/>
    <property type="match status" value="1"/>
</dbReference>
<keyword evidence="1" id="KW-0805">Transcription regulation</keyword>
<dbReference type="PANTHER" id="PTHR46796">
    <property type="entry name" value="HTH-TYPE TRANSCRIPTIONAL ACTIVATOR RHAS-RELATED"/>
    <property type="match status" value="1"/>
</dbReference>
<dbReference type="InterPro" id="IPR018060">
    <property type="entry name" value="HTH_AraC"/>
</dbReference>